<dbReference type="NCBIfam" id="TIGR00277">
    <property type="entry name" value="HDIG"/>
    <property type="match status" value="1"/>
</dbReference>
<reference evidence="2" key="1">
    <citation type="submission" date="2020-10" db="EMBL/GenBank/DDBJ databases">
        <authorList>
            <person name="Gilroy R."/>
        </authorList>
    </citation>
    <scope>NUCLEOTIDE SEQUENCE</scope>
    <source>
        <strain evidence="2">ChiBcec6-7307</strain>
    </source>
</reference>
<evidence type="ECO:0000259" key="1">
    <source>
        <dbReference type="PROSITE" id="PS51832"/>
    </source>
</evidence>
<proteinExistence type="predicted"/>
<dbReference type="InterPro" id="IPR006675">
    <property type="entry name" value="HDIG_dom"/>
</dbReference>
<dbReference type="PANTHER" id="PTHR43155">
    <property type="entry name" value="CYCLIC DI-GMP PHOSPHODIESTERASE PA4108-RELATED"/>
    <property type="match status" value="1"/>
</dbReference>
<dbReference type="PANTHER" id="PTHR43155:SF2">
    <property type="entry name" value="CYCLIC DI-GMP PHOSPHODIESTERASE PA4108"/>
    <property type="match status" value="1"/>
</dbReference>
<dbReference type="Proteomes" id="UP000886889">
    <property type="component" value="Unassembled WGS sequence"/>
</dbReference>
<dbReference type="SMART" id="SM00471">
    <property type="entry name" value="HDc"/>
    <property type="match status" value="1"/>
</dbReference>
<sequence>MDERGPGYRKKVRIIQLSLAGEISHGLCVSNLACRVGSELKLSAEVCHKLAVAGFLHDVGKLELRRYMYGHEDDTLTIEEMKYVRMHADLSARILEENGYPSDLVEWVHCHHENCDGSGYPRNLTKESIPLEARILRVCDVFAALTSKRPYREAFDPDTAVELMIDEIKNYDLRVFLAFLRVIHRSDLNQILDVGETRQTVHRLIYEQASQ</sequence>
<dbReference type="Pfam" id="PF13487">
    <property type="entry name" value="HD_5"/>
    <property type="match status" value="1"/>
</dbReference>
<dbReference type="AlphaFoldDB" id="A0A9D1NYH4"/>
<reference evidence="2" key="2">
    <citation type="journal article" date="2021" name="PeerJ">
        <title>Extensive microbial diversity within the chicken gut microbiome revealed by metagenomics and culture.</title>
        <authorList>
            <person name="Gilroy R."/>
            <person name="Ravi A."/>
            <person name="Getino M."/>
            <person name="Pursley I."/>
            <person name="Horton D.L."/>
            <person name="Alikhan N.F."/>
            <person name="Baker D."/>
            <person name="Gharbi K."/>
            <person name="Hall N."/>
            <person name="Watson M."/>
            <person name="Adriaenssens E.M."/>
            <person name="Foster-Nyarko E."/>
            <person name="Jarju S."/>
            <person name="Secka A."/>
            <person name="Antonio M."/>
            <person name="Oren A."/>
            <person name="Chaudhuri R.R."/>
            <person name="La Ragione R."/>
            <person name="Hildebrand F."/>
            <person name="Pallen M.J."/>
        </authorList>
    </citation>
    <scope>NUCLEOTIDE SEQUENCE</scope>
    <source>
        <strain evidence="2">ChiBcec6-7307</strain>
    </source>
</reference>
<accession>A0A9D1NYH4</accession>
<dbReference type="InterPro" id="IPR003607">
    <property type="entry name" value="HD/PDEase_dom"/>
</dbReference>
<dbReference type="Gene3D" id="1.10.3210.10">
    <property type="entry name" value="Hypothetical protein af1432"/>
    <property type="match status" value="1"/>
</dbReference>
<dbReference type="InterPro" id="IPR037522">
    <property type="entry name" value="HD_GYP_dom"/>
</dbReference>
<dbReference type="SUPFAM" id="SSF109604">
    <property type="entry name" value="HD-domain/PDEase-like"/>
    <property type="match status" value="1"/>
</dbReference>
<protein>
    <submittedName>
        <fullName evidence="2">HD domain-containing protein</fullName>
    </submittedName>
</protein>
<name>A0A9D1NYH4_9FIRM</name>
<dbReference type="EMBL" id="DVOS01000015">
    <property type="protein sequence ID" value="HIV22550.1"/>
    <property type="molecule type" value="Genomic_DNA"/>
</dbReference>
<dbReference type="CDD" id="cd00077">
    <property type="entry name" value="HDc"/>
    <property type="match status" value="1"/>
</dbReference>
<organism evidence="2 3">
    <name type="scientific">Candidatus Merdiplasma excrementigallinarum</name>
    <dbReference type="NCBI Taxonomy" id="2840864"/>
    <lineage>
        <taxon>Bacteria</taxon>
        <taxon>Bacillati</taxon>
        <taxon>Bacillota</taxon>
        <taxon>Clostridia</taxon>
        <taxon>Lachnospirales</taxon>
        <taxon>Lachnospiraceae</taxon>
        <taxon>Lachnospiraceae incertae sedis</taxon>
        <taxon>Candidatus Merdiplasma</taxon>
    </lineage>
</organism>
<dbReference type="PROSITE" id="PS51832">
    <property type="entry name" value="HD_GYP"/>
    <property type="match status" value="1"/>
</dbReference>
<evidence type="ECO:0000313" key="2">
    <source>
        <dbReference type="EMBL" id="HIV22550.1"/>
    </source>
</evidence>
<comment type="caution">
    <text evidence="2">The sequence shown here is derived from an EMBL/GenBank/DDBJ whole genome shotgun (WGS) entry which is preliminary data.</text>
</comment>
<evidence type="ECO:0000313" key="3">
    <source>
        <dbReference type="Proteomes" id="UP000886889"/>
    </source>
</evidence>
<feature type="domain" description="HD-GYP" evidence="1">
    <location>
        <begin position="1"/>
        <end position="195"/>
    </location>
</feature>
<gene>
    <name evidence="2" type="ORF">IAC80_01290</name>
</gene>